<evidence type="ECO:0000256" key="11">
    <source>
        <dbReference type="ARBA" id="ARBA00031908"/>
    </source>
</evidence>
<dbReference type="Proteomes" id="UP000226712">
    <property type="component" value="Unassembled WGS sequence"/>
</dbReference>
<comment type="caution">
    <text evidence="18">The sequence shown here is derived from an EMBL/GenBank/DDBJ whole genome shotgun (WGS) entry which is preliminary data.</text>
</comment>
<evidence type="ECO:0000256" key="7">
    <source>
        <dbReference type="ARBA" id="ARBA00022598"/>
    </source>
</evidence>
<accession>A0A2D6LNV1</accession>
<dbReference type="HAMAP" id="MF_00741">
    <property type="entry name" value="AIRS"/>
    <property type="match status" value="1"/>
</dbReference>
<evidence type="ECO:0000256" key="13">
    <source>
        <dbReference type="ARBA" id="ARBA00033093"/>
    </source>
</evidence>
<dbReference type="AlphaFoldDB" id="A0A2D6LNV1"/>
<protein>
    <recommendedName>
        <fullName evidence="5 15">Phosphoribosylformylglycinamidine cyclo-ligase</fullName>
        <ecNumber evidence="4 15">6.3.3.1</ecNumber>
    </recommendedName>
    <alternativeName>
        <fullName evidence="12 15">AIR synthase</fullName>
    </alternativeName>
    <alternativeName>
        <fullName evidence="13 15">AIRS</fullName>
    </alternativeName>
    <alternativeName>
        <fullName evidence="11 15">Phosphoribosyl-aminoimidazole synthetase</fullName>
    </alternativeName>
</protein>
<keyword evidence="10 15" id="KW-0067">ATP-binding</keyword>
<evidence type="ECO:0000259" key="16">
    <source>
        <dbReference type="Pfam" id="PF00586"/>
    </source>
</evidence>
<keyword evidence="7 15" id="KW-0436">Ligase</keyword>
<gene>
    <name evidence="15" type="primary">purM</name>
    <name evidence="18" type="ORF">CL944_00105</name>
</gene>
<reference evidence="19" key="1">
    <citation type="submission" date="2017-09" db="EMBL/GenBank/DDBJ databases">
        <title>The Reconstruction of 2,631 Draft Metagenome-Assembled Genomes from the Global Oceans.</title>
        <authorList>
            <person name="Tully B.J."/>
            <person name="Graham E.D."/>
            <person name="Heidelberg J.F."/>
        </authorList>
    </citation>
    <scope>NUCLEOTIDE SEQUENCE [LARGE SCALE GENOMIC DNA]</scope>
</reference>
<dbReference type="SUPFAM" id="SSF56042">
    <property type="entry name" value="PurM C-terminal domain-like"/>
    <property type="match status" value="1"/>
</dbReference>
<keyword evidence="9 15" id="KW-0658">Purine biosynthesis</keyword>
<dbReference type="GO" id="GO:0005829">
    <property type="term" value="C:cytosol"/>
    <property type="evidence" value="ECO:0007669"/>
    <property type="project" value="TreeGrafter"/>
</dbReference>
<evidence type="ECO:0000256" key="8">
    <source>
        <dbReference type="ARBA" id="ARBA00022741"/>
    </source>
</evidence>
<organism evidence="18 19">
    <name type="scientific">Candidatus Iainarchaeum sp</name>
    <dbReference type="NCBI Taxonomy" id="3101447"/>
    <lineage>
        <taxon>Archaea</taxon>
        <taxon>Candidatus Iainarchaeota</taxon>
        <taxon>Candidatus Iainarchaeia</taxon>
        <taxon>Candidatus Iainarchaeales</taxon>
        <taxon>Candidatus Iainarchaeaceae</taxon>
        <taxon>Candidatus Iainarchaeum</taxon>
    </lineage>
</organism>
<comment type="subcellular location">
    <subcellularLocation>
        <location evidence="1 15">Cytoplasm</location>
    </subcellularLocation>
</comment>
<dbReference type="InterPro" id="IPR036921">
    <property type="entry name" value="PurM-like_N_sf"/>
</dbReference>
<dbReference type="UniPathway" id="UPA00074">
    <property type="reaction ID" value="UER00129"/>
</dbReference>
<comment type="catalytic activity">
    <reaction evidence="14 15">
        <text>2-formamido-N(1)-(5-O-phospho-beta-D-ribosyl)acetamidine + ATP = 5-amino-1-(5-phospho-beta-D-ribosyl)imidazole + ADP + phosphate + H(+)</text>
        <dbReference type="Rhea" id="RHEA:23032"/>
        <dbReference type="ChEBI" id="CHEBI:15378"/>
        <dbReference type="ChEBI" id="CHEBI:30616"/>
        <dbReference type="ChEBI" id="CHEBI:43474"/>
        <dbReference type="ChEBI" id="CHEBI:137981"/>
        <dbReference type="ChEBI" id="CHEBI:147287"/>
        <dbReference type="ChEBI" id="CHEBI:456216"/>
        <dbReference type="EC" id="6.3.3.1"/>
    </reaction>
</comment>
<dbReference type="PANTHER" id="PTHR10520:SF12">
    <property type="entry name" value="TRIFUNCTIONAL PURINE BIOSYNTHETIC PROTEIN ADENOSINE-3"/>
    <property type="match status" value="1"/>
</dbReference>
<evidence type="ECO:0000256" key="9">
    <source>
        <dbReference type="ARBA" id="ARBA00022755"/>
    </source>
</evidence>
<evidence type="ECO:0000256" key="1">
    <source>
        <dbReference type="ARBA" id="ARBA00004496"/>
    </source>
</evidence>
<proteinExistence type="inferred from homology"/>
<feature type="domain" description="PurM-like N-terminal" evidence="16">
    <location>
        <begin position="55"/>
        <end position="161"/>
    </location>
</feature>
<evidence type="ECO:0000256" key="3">
    <source>
        <dbReference type="ARBA" id="ARBA00010280"/>
    </source>
</evidence>
<evidence type="ECO:0000259" key="17">
    <source>
        <dbReference type="Pfam" id="PF02769"/>
    </source>
</evidence>
<dbReference type="GO" id="GO:0004641">
    <property type="term" value="F:phosphoribosylformylglycinamidine cyclo-ligase activity"/>
    <property type="evidence" value="ECO:0007669"/>
    <property type="project" value="UniProtKB-UniRule"/>
</dbReference>
<keyword evidence="8 15" id="KW-0547">Nucleotide-binding</keyword>
<dbReference type="GO" id="GO:0004637">
    <property type="term" value="F:phosphoribosylamine-glycine ligase activity"/>
    <property type="evidence" value="ECO:0007669"/>
    <property type="project" value="TreeGrafter"/>
</dbReference>
<dbReference type="EMBL" id="NZBD01000001">
    <property type="protein sequence ID" value="MAG17863.1"/>
    <property type="molecule type" value="Genomic_DNA"/>
</dbReference>
<comment type="similarity">
    <text evidence="3 15">Belongs to the AIR synthase family.</text>
</comment>
<dbReference type="EC" id="6.3.3.1" evidence="4 15"/>
<dbReference type="FunFam" id="3.30.1330.10:FF:000001">
    <property type="entry name" value="Phosphoribosylformylglycinamidine cyclo-ligase"/>
    <property type="match status" value="1"/>
</dbReference>
<dbReference type="InterPro" id="IPR004733">
    <property type="entry name" value="PurM_cligase"/>
</dbReference>
<dbReference type="SUPFAM" id="SSF55326">
    <property type="entry name" value="PurM N-terminal domain-like"/>
    <property type="match status" value="1"/>
</dbReference>
<dbReference type="Pfam" id="PF00586">
    <property type="entry name" value="AIRS"/>
    <property type="match status" value="1"/>
</dbReference>
<dbReference type="PANTHER" id="PTHR10520">
    <property type="entry name" value="TRIFUNCTIONAL PURINE BIOSYNTHETIC PROTEIN ADENOSINE-3-RELATED"/>
    <property type="match status" value="1"/>
</dbReference>
<name>A0A2D6LNV1_9ARCH</name>
<dbReference type="InterPro" id="IPR036676">
    <property type="entry name" value="PurM-like_C_sf"/>
</dbReference>
<evidence type="ECO:0000256" key="12">
    <source>
        <dbReference type="ARBA" id="ARBA00032931"/>
    </source>
</evidence>
<dbReference type="NCBIfam" id="TIGR00878">
    <property type="entry name" value="purM"/>
    <property type="match status" value="1"/>
</dbReference>
<dbReference type="Gene3D" id="3.90.650.10">
    <property type="entry name" value="PurM-like C-terminal domain"/>
    <property type="match status" value="1"/>
</dbReference>
<dbReference type="InterPro" id="IPR010918">
    <property type="entry name" value="PurM-like_C_dom"/>
</dbReference>
<evidence type="ECO:0000256" key="6">
    <source>
        <dbReference type="ARBA" id="ARBA00022490"/>
    </source>
</evidence>
<comment type="pathway">
    <text evidence="2 15">Purine metabolism; IMP biosynthesis via de novo pathway; 5-amino-1-(5-phospho-D-ribosyl)imidazole from N(2)-formyl-N(1)-(5-phospho-D-ribosyl)glycinamide: step 2/2.</text>
</comment>
<evidence type="ECO:0000256" key="4">
    <source>
        <dbReference type="ARBA" id="ARBA00013047"/>
    </source>
</evidence>
<dbReference type="CDD" id="cd02196">
    <property type="entry name" value="PurM"/>
    <property type="match status" value="1"/>
</dbReference>
<dbReference type="Gene3D" id="3.30.1330.10">
    <property type="entry name" value="PurM-like, N-terminal domain"/>
    <property type="match status" value="1"/>
</dbReference>
<dbReference type="GO" id="GO:0005524">
    <property type="term" value="F:ATP binding"/>
    <property type="evidence" value="ECO:0007669"/>
    <property type="project" value="UniProtKB-KW"/>
</dbReference>
<evidence type="ECO:0000313" key="19">
    <source>
        <dbReference type="Proteomes" id="UP000226712"/>
    </source>
</evidence>
<dbReference type="GO" id="GO:0006189">
    <property type="term" value="P:'de novo' IMP biosynthetic process"/>
    <property type="evidence" value="ECO:0007669"/>
    <property type="project" value="UniProtKB-UniRule"/>
</dbReference>
<evidence type="ECO:0000256" key="10">
    <source>
        <dbReference type="ARBA" id="ARBA00022840"/>
    </source>
</evidence>
<dbReference type="Pfam" id="PF02769">
    <property type="entry name" value="AIRS_C"/>
    <property type="match status" value="1"/>
</dbReference>
<dbReference type="InterPro" id="IPR016188">
    <property type="entry name" value="PurM-like_N"/>
</dbReference>
<keyword evidence="6 15" id="KW-0963">Cytoplasm</keyword>
<dbReference type="FunFam" id="3.90.650.10:FF:000011">
    <property type="entry name" value="Phosphoribosylformylglycinamidine cyclo-ligase"/>
    <property type="match status" value="1"/>
</dbReference>
<evidence type="ECO:0000313" key="18">
    <source>
        <dbReference type="EMBL" id="MAG17863.1"/>
    </source>
</evidence>
<evidence type="ECO:0000256" key="5">
    <source>
        <dbReference type="ARBA" id="ARBA00020367"/>
    </source>
</evidence>
<dbReference type="GO" id="GO:0046084">
    <property type="term" value="P:adenine biosynthetic process"/>
    <property type="evidence" value="ECO:0007669"/>
    <property type="project" value="TreeGrafter"/>
</dbReference>
<feature type="domain" description="PurM-like C-terminal" evidence="17">
    <location>
        <begin position="173"/>
        <end position="340"/>
    </location>
</feature>
<evidence type="ECO:0000256" key="15">
    <source>
        <dbReference type="HAMAP-Rule" id="MF_00741"/>
    </source>
</evidence>
<sequence>MASYKDAGVDIDAGNESVERIKNVVKETHNAQVLTGLGSFGGAFSLAKVAKMKNPILVSTIDGVGTKLKVASKMENWKTIGHDIVNHCSNDILALGAKPLFFLDYLASDKILPKNVQNIVTGMAKACKEIDCALIGGETAEMPGVYEKKEHDVVGCMVGVVEKANLVDGSKIKSGDAMIGLAADGLHTNGYSLARHVLFEQSHLSPKDYFKEFNGTLGDELLKVHRSYSKVIISLMGKIKVKGISHITGGGLVENVPRILPKGLKAEYNYPSIKVPYIFKLIQSSGNIDEKEMYRAFNMGVGLVIVVSKKDAEKTIEFLNKNNEKAWLLGDISENGKESLDLPEIA</sequence>
<evidence type="ECO:0000256" key="2">
    <source>
        <dbReference type="ARBA" id="ARBA00004686"/>
    </source>
</evidence>
<evidence type="ECO:0000256" key="14">
    <source>
        <dbReference type="ARBA" id="ARBA00049057"/>
    </source>
</evidence>